<reference evidence="4 5" key="1">
    <citation type="submission" date="2017-03" db="EMBL/GenBank/DDBJ databases">
        <title>Draft Genome sequence of Marispirochaeta sp. strain JC444.</title>
        <authorList>
            <person name="Shivani Y."/>
            <person name="Subhash Y."/>
            <person name="Sasikala C."/>
            <person name="Ramana C."/>
        </authorList>
    </citation>
    <scope>NUCLEOTIDE SEQUENCE [LARGE SCALE GENOMIC DNA]</scope>
    <source>
        <strain evidence="4 5">JC444</strain>
    </source>
</reference>
<dbReference type="PANTHER" id="PTHR30487:SF0">
    <property type="entry name" value="PREPILIN LEADER PEPTIDASE_N-METHYLTRANSFERASE-RELATED"/>
    <property type="match status" value="1"/>
</dbReference>
<organism evidence="4 5">
    <name type="scientific">Marispirochaeta aestuarii</name>
    <dbReference type="NCBI Taxonomy" id="1963862"/>
    <lineage>
        <taxon>Bacteria</taxon>
        <taxon>Pseudomonadati</taxon>
        <taxon>Spirochaetota</taxon>
        <taxon>Spirochaetia</taxon>
        <taxon>Spirochaetales</taxon>
        <taxon>Spirochaetaceae</taxon>
        <taxon>Marispirochaeta</taxon>
    </lineage>
</organism>
<dbReference type="PANTHER" id="PTHR30487">
    <property type="entry name" value="TYPE 4 PREPILIN-LIKE PROTEINS LEADER PEPTIDE-PROCESSING ENZYME"/>
    <property type="match status" value="1"/>
</dbReference>
<dbReference type="Pfam" id="PF01478">
    <property type="entry name" value="Peptidase_A24"/>
    <property type="match status" value="1"/>
</dbReference>
<feature type="transmembrane region" description="Helical" evidence="2">
    <location>
        <begin position="98"/>
        <end position="118"/>
    </location>
</feature>
<dbReference type="Proteomes" id="UP000192343">
    <property type="component" value="Unassembled WGS sequence"/>
</dbReference>
<keyword evidence="2" id="KW-0472">Membrane</keyword>
<sequence>MEDCFVRGLILYSLWLLPVSWFDITRRRIPDVFSFGCLLSLIALMIITGCRPWLPSLVSAAAASGFLLLLRALTSRSIGLGDVKFAASSGALLPGLQWLPALSIASLSALLVFIPLLISGRIGRRFRVPFGPFIGIGTMAAALLAAERFSPAGF</sequence>
<dbReference type="GO" id="GO:0006465">
    <property type="term" value="P:signal peptide processing"/>
    <property type="evidence" value="ECO:0007669"/>
    <property type="project" value="TreeGrafter"/>
</dbReference>
<comment type="similarity">
    <text evidence="1">Belongs to the peptidase A24 family.</text>
</comment>
<proteinExistence type="inferred from homology"/>
<feature type="transmembrane region" description="Helical" evidence="2">
    <location>
        <begin position="32"/>
        <end position="50"/>
    </location>
</feature>
<keyword evidence="2" id="KW-0812">Transmembrane</keyword>
<feature type="domain" description="Prepilin type IV endopeptidase peptidase" evidence="3">
    <location>
        <begin position="10"/>
        <end position="113"/>
    </location>
</feature>
<feature type="transmembrane region" description="Helical" evidence="2">
    <location>
        <begin position="57"/>
        <end position="78"/>
    </location>
</feature>
<evidence type="ECO:0000256" key="1">
    <source>
        <dbReference type="ARBA" id="ARBA00005801"/>
    </source>
</evidence>
<dbReference type="EMBL" id="MWQY01000027">
    <property type="protein sequence ID" value="ORC31116.1"/>
    <property type="molecule type" value="Genomic_DNA"/>
</dbReference>
<dbReference type="STRING" id="1963862.B4O97_17510"/>
<feature type="transmembrane region" description="Helical" evidence="2">
    <location>
        <begin position="130"/>
        <end position="146"/>
    </location>
</feature>
<gene>
    <name evidence="4" type="ORF">B4O97_17510</name>
</gene>
<dbReference type="InterPro" id="IPR050882">
    <property type="entry name" value="Prepilin_peptidase/N-MTase"/>
</dbReference>
<protein>
    <recommendedName>
        <fullName evidence="3">Prepilin type IV endopeptidase peptidase domain-containing protein</fullName>
    </recommendedName>
</protein>
<dbReference type="GO" id="GO:0005886">
    <property type="term" value="C:plasma membrane"/>
    <property type="evidence" value="ECO:0007669"/>
    <property type="project" value="TreeGrafter"/>
</dbReference>
<dbReference type="GO" id="GO:0004190">
    <property type="term" value="F:aspartic-type endopeptidase activity"/>
    <property type="evidence" value="ECO:0007669"/>
    <property type="project" value="InterPro"/>
</dbReference>
<keyword evidence="5" id="KW-1185">Reference proteome</keyword>
<evidence type="ECO:0000313" key="4">
    <source>
        <dbReference type="EMBL" id="ORC31116.1"/>
    </source>
</evidence>
<evidence type="ECO:0000313" key="5">
    <source>
        <dbReference type="Proteomes" id="UP000192343"/>
    </source>
</evidence>
<dbReference type="RefSeq" id="WP_083052807.1">
    <property type="nucleotide sequence ID" value="NZ_MWQY01000027.1"/>
</dbReference>
<evidence type="ECO:0000256" key="2">
    <source>
        <dbReference type="SAM" id="Phobius"/>
    </source>
</evidence>
<dbReference type="Gene3D" id="1.20.120.1220">
    <property type="match status" value="1"/>
</dbReference>
<comment type="caution">
    <text evidence="4">The sequence shown here is derived from an EMBL/GenBank/DDBJ whole genome shotgun (WGS) entry which is preliminary data.</text>
</comment>
<dbReference type="AlphaFoldDB" id="A0A1Y1RUL9"/>
<keyword evidence="2" id="KW-1133">Transmembrane helix</keyword>
<dbReference type="OrthoDB" id="9789291at2"/>
<accession>A0A1Y1RUL9</accession>
<dbReference type="InterPro" id="IPR000045">
    <property type="entry name" value="Prepilin_IV_endopep_pep"/>
</dbReference>
<name>A0A1Y1RUL9_9SPIO</name>
<evidence type="ECO:0000259" key="3">
    <source>
        <dbReference type="Pfam" id="PF01478"/>
    </source>
</evidence>